<gene>
    <name evidence="1" type="ORF">E4K67_22370</name>
</gene>
<evidence type="ECO:0000313" key="1">
    <source>
        <dbReference type="EMBL" id="TGE35866.1"/>
    </source>
</evidence>
<dbReference type="RefSeq" id="WP_135550810.1">
    <property type="nucleotide sequence ID" value="NZ_SPQQ01000010.1"/>
</dbReference>
<comment type="caution">
    <text evidence="1">The sequence shown here is derived from an EMBL/GenBank/DDBJ whole genome shotgun (WGS) entry which is preliminary data.</text>
</comment>
<evidence type="ECO:0000313" key="2">
    <source>
        <dbReference type="Proteomes" id="UP000298460"/>
    </source>
</evidence>
<protein>
    <recommendedName>
        <fullName evidence="3">Tail fiber protein</fullName>
    </recommendedName>
</protein>
<evidence type="ECO:0008006" key="3">
    <source>
        <dbReference type="Google" id="ProtNLM"/>
    </source>
</evidence>
<accession>A0A4Z0R2J1</accession>
<sequence>MPGNSNFKVFNENFLDAQTDGDYLAETQRVNGLTAGIAKTKMHNKLFRQTSIMVAAIAQVMANQGAVVSDGDLAALVSVIQSSFETPVGAQNKVNVHASKTDNPHVVTASQTGAIPAAQKGAAGGVGTLDAYGNPVQKSYVTGTYTGNGASSRSIPLGFAPSAVYVCSQRGGAGDNNYWSASYEGGLALPGSPVRSGVTQSYPNGGSVLTPCNDLLVNINGNSFYVYYNEEDTSSGSSNSWWNYMATNRSGTVYNYIAFK</sequence>
<dbReference type="OrthoDB" id="1933804at2"/>
<dbReference type="AlphaFoldDB" id="A0A4Z0R2J1"/>
<name>A0A4Z0R2J1_9FIRM</name>
<proteinExistence type="predicted"/>
<dbReference type="EMBL" id="SPQQ01000010">
    <property type="protein sequence ID" value="TGE35866.1"/>
    <property type="molecule type" value="Genomic_DNA"/>
</dbReference>
<organism evidence="1 2">
    <name type="scientific">Desulfosporosinus fructosivorans</name>
    <dbReference type="NCBI Taxonomy" id="2018669"/>
    <lineage>
        <taxon>Bacteria</taxon>
        <taxon>Bacillati</taxon>
        <taxon>Bacillota</taxon>
        <taxon>Clostridia</taxon>
        <taxon>Eubacteriales</taxon>
        <taxon>Desulfitobacteriaceae</taxon>
        <taxon>Desulfosporosinus</taxon>
    </lineage>
</organism>
<dbReference type="Proteomes" id="UP000298460">
    <property type="component" value="Unassembled WGS sequence"/>
</dbReference>
<reference evidence="1 2" key="1">
    <citation type="submission" date="2019-03" db="EMBL/GenBank/DDBJ databases">
        <title>Draft Genome Sequence of Desulfosporosinus fructosivorans Strain 63.6F, Isolated from Marine Sediment in the Baltic Sea.</title>
        <authorList>
            <person name="Hausmann B."/>
            <person name="Vandieken V."/>
            <person name="Pjevac P."/>
            <person name="Schreck K."/>
            <person name="Herbold C.W."/>
            <person name="Loy A."/>
        </authorList>
    </citation>
    <scope>NUCLEOTIDE SEQUENCE [LARGE SCALE GENOMIC DNA]</scope>
    <source>
        <strain evidence="1 2">63.6F</strain>
    </source>
</reference>
<keyword evidence="2" id="KW-1185">Reference proteome</keyword>